<dbReference type="InterPro" id="IPR011199">
    <property type="entry name" value="Bacillithiol_biosynth_BshC"/>
</dbReference>
<dbReference type="RefSeq" id="WP_183477477.1">
    <property type="nucleotide sequence ID" value="NZ_JACIFO010000005.1"/>
</dbReference>
<feature type="domain" description="Bacillithiol biosynthesis BshC C-terminal coiled-coil" evidence="4">
    <location>
        <begin position="374"/>
        <end position="530"/>
    </location>
</feature>
<dbReference type="Proteomes" id="UP000553034">
    <property type="component" value="Unassembled WGS sequence"/>
</dbReference>
<dbReference type="GO" id="GO:0016874">
    <property type="term" value="F:ligase activity"/>
    <property type="evidence" value="ECO:0007669"/>
    <property type="project" value="UniProtKB-UniRule"/>
</dbReference>
<evidence type="ECO:0000256" key="1">
    <source>
        <dbReference type="ARBA" id="ARBA00022598"/>
    </source>
</evidence>
<evidence type="ECO:0000313" key="6">
    <source>
        <dbReference type="Proteomes" id="UP000553034"/>
    </source>
</evidence>
<sequence length="532" mass="61632">MDDCISYAEISYFSQFIKDYLAQKDQLKTFYHRFPTLDNFKPQLEEKQKNYPEKYRAVLVSSLQEQYKDIAISEATQENITALQNNKTYTVTTGHQLNLATGPLYFLYKIIAAINLSKQLQETYPEYHFVPVYWMATEDHDFEEINHFHTENNTYSWQRKASGAVGELSTEGLEELFTDFAKDVKNSTQGDALIKLLKQAYAQHNNLADATRYLVNKLFGEYGLLIIDANSTSLKKLFIPYIEEELLKQTAIQQITSTTEVLQENGYKAQVTPRAINLFYLKDNLRERIVLEEGRYNVLETNVSFSKEEIISELYAHPERFSPNVIMRPLYQETILPNLCYIGGGGELAYWLQLKDYFATQQISFPILLLRNSALLLTEKQADKLTNLLATPADIFLPLPTLLTKKTKALSEVEIDFSKQKKHLQQQFNDLYKLAEQTDKSFLGAVSAQEKKQINGLAQLEKRLIKAQKRKYKKELASVNILHEALFPNKQLQERRLNFSVFYQVYGDELIQKLQEHLNPLDLQFTIITLPN</sequence>
<comment type="similarity">
    <text evidence="2">Belongs to the BshC family.</text>
</comment>
<evidence type="ECO:0000259" key="4">
    <source>
        <dbReference type="Pfam" id="PF24850"/>
    </source>
</evidence>
<reference evidence="5 6" key="1">
    <citation type="submission" date="2020-08" db="EMBL/GenBank/DDBJ databases">
        <title>Genomic Encyclopedia of Type Strains, Phase IV (KMG-IV): sequencing the most valuable type-strain genomes for metagenomic binning, comparative biology and taxonomic classification.</title>
        <authorList>
            <person name="Goeker M."/>
        </authorList>
    </citation>
    <scope>NUCLEOTIDE SEQUENCE [LARGE SCALE GENOMIC DNA]</scope>
    <source>
        <strain evidence="5 6">DSM 29568</strain>
    </source>
</reference>
<dbReference type="HAMAP" id="MF_01867">
    <property type="entry name" value="BshC"/>
    <property type="match status" value="1"/>
</dbReference>
<accession>A0A840EPY5</accession>
<dbReference type="NCBIfam" id="TIGR03998">
    <property type="entry name" value="thiol_BshC"/>
    <property type="match status" value="1"/>
</dbReference>
<organism evidence="5 6">
    <name type="scientific">Mesonia hippocampi</name>
    <dbReference type="NCBI Taxonomy" id="1628250"/>
    <lineage>
        <taxon>Bacteria</taxon>
        <taxon>Pseudomonadati</taxon>
        <taxon>Bacteroidota</taxon>
        <taxon>Flavobacteriia</taxon>
        <taxon>Flavobacteriales</taxon>
        <taxon>Flavobacteriaceae</taxon>
        <taxon>Mesonia</taxon>
    </lineage>
</organism>
<proteinExistence type="inferred from homology"/>
<keyword evidence="1 2" id="KW-0436">Ligase</keyword>
<evidence type="ECO:0000313" key="5">
    <source>
        <dbReference type="EMBL" id="MBB4119121.1"/>
    </source>
</evidence>
<name>A0A840EPY5_9FLAO</name>
<dbReference type="EC" id="6.-.-.-" evidence="2"/>
<keyword evidence="6" id="KW-1185">Reference proteome</keyword>
<dbReference type="InterPro" id="IPR055399">
    <property type="entry name" value="CC_BshC"/>
</dbReference>
<dbReference type="Pfam" id="PF10079">
    <property type="entry name" value="Rossmann-like_BshC"/>
    <property type="match status" value="1"/>
</dbReference>
<dbReference type="Pfam" id="PF24850">
    <property type="entry name" value="CC_BshC"/>
    <property type="match status" value="1"/>
</dbReference>
<gene>
    <name evidence="2" type="primary">bshC</name>
    <name evidence="5" type="ORF">GGR32_001417</name>
</gene>
<protein>
    <recommendedName>
        <fullName evidence="2">Putative cysteine ligase BshC</fullName>
        <ecNumber evidence="2">6.-.-.-</ecNumber>
    </recommendedName>
</protein>
<comment type="caution">
    <text evidence="5">The sequence shown here is derived from an EMBL/GenBank/DDBJ whole genome shotgun (WGS) entry which is preliminary data.</text>
</comment>
<dbReference type="InterPro" id="IPR055398">
    <property type="entry name" value="Rossmann-like_BshC"/>
</dbReference>
<evidence type="ECO:0000259" key="3">
    <source>
        <dbReference type="Pfam" id="PF10079"/>
    </source>
</evidence>
<dbReference type="AlphaFoldDB" id="A0A840EPY5"/>
<dbReference type="EMBL" id="JACIFO010000005">
    <property type="protein sequence ID" value="MBB4119121.1"/>
    <property type="molecule type" value="Genomic_DNA"/>
</dbReference>
<feature type="domain" description="Bacillithiol biosynthesis BshC N-terminal Rossmann-like" evidence="3">
    <location>
        <begin position="4"/>
        <end position="372"/>
    </location>
</feature>
<evidence type="ECO:0000256" key="2">
    <source>
        <dbReference type="HAMAP-Rule" id="MF_01867"/>
    </source>
</evidence>
<dbReference type="PIRSF" id="PIRSF012535">
    <property type="entry name" value="UCP012535"/>
    <property type="match status" value="1"/>
</dbReference>